<dbReference type="GO" id="GO:0005886">
    <property type="term" value="C:plasma membrane"/>
    <property type="evidence" value="ECO:0007669"/>
    <property type="project" value="UniProtKB-SubCell"/>
</dbReference>
<dbReference type="EMBL" id="DMVW01000188">
    <property type="protein sequence ID" value="HAR54058.1"/>
    <property type="molecule type" value="Genomic_DNA"/>
</dbReference>
<evidence type="ECO:0000313" key="10">
    <source>
        <dbReference type="EMBL" id="HAR54058.1"/>
    </source>
</evidence>
<proteinExistence type="predicted"/>
<feature type="domain" description="TRAP C4-dicarboxylate transport system permease DctM subunit" evidence="9">
    <location>
        <begin position="10"/>
        <end position="158"/>
    </location>
</feature>
<dbReference type="InterPro" id="IPR004681">
    <property type="entry name" value="TRAP_DctM"/>
</dbReference>
<evidence type="ECO:0000259" key="9">
    <source>
        <dbReference type="Pfam" id="PF06808"/>
    </source>
</evidence>
<name>A0A348WHP6_9RHOB</name>
<keyword evidence="6 8" id="KW-0472">Membrane</keyword>
<dbReference type="PANTHER" id="PTHR33362">
    <property type="entry name" value="SIALIC ACID TRAP TRANSPORTER PERMEASE PROTEIN SIAT-RELATED"/>
    <property type="match status" value="1"/>
</dbReference>
<evidence type="ECO:0000256" key="2">
    <source>
        <dbReference type="ARBA" id="ARBA00022475"/>
    </source>
</evidence>
<evidence type="ECO:0000256" key="7">
    <source>
        <dbReference type="RuleBase" id="RU369079"/>
    </source>
</evidence>
<comment type="caution">
    <text evidence="10">The sequence shown here is derived from an EMBL/GenBank/DDBJ whole genome shotgun (WGS) entry which is preliminary data.</text>
</comment>
<dbReference type="InterPro" id="IPR010656">
    <property type="entry name" value="DctM"/>
</dbReference>
<feature type="transmembrane region" description="Helical" evidence="8">
    <location>
        <begin position="7"/>
        <end position="36"/>
    </location>
</feature>
<evidence type="ECO:0000256" key="6">
    <source>
        <dbReference type="ARBA" id="ARBA00023136"/>
    </source>
</evidence>
<organism evidence="10 11">
    <name type="scientific">Roseovarius nubinhibens</name>
    <dbReference type="NCBI Taxonomy" id="314263"/>
    <lineage>
        <taxon>Bacteria</taxon>
        <taxon>Pseudomonadati</taxon>
        <taxon>Pseudomonadota</taxon>
        <taxon>Alphaproteobacteria</taxon>
        <taxon>Rhodobacterales</taxon>
        <taxon>Roseobacteraceae</taxon>
        <taxon>Roseovarius</taxon>
    </lineage>
</organism>
<comment type="function">
    <text evidence="7">Part of the tripartite ATP-independent periplasmic (TRAP) transport system.</text>
</comment>
<evidence type="ECO:0000256" key="4">
    <source>
        <dbReference type="ARBA" id="ARBA00022692"/>
    </source>
</evidence>
<feature type="transmembrane region" description="Helical" evidence="8">
    <location>
        <begin position="56"/>
        <end position="78"/>
    </location>
</feature>
<keyword evidence="3 7" id="KW-0997">Cell inner membrane</keyword>
<accession>A0A348WHP6</accession>
<evidence type="ECO:0000256" key="3">
    <source>
        <dbReference type="ARBA" id="ARBA00022519"/>
    </source>
</evidence>
<keyword evidence="7" id="KW-0813">Transport</keyword>
<gene>
    <name evidence="10" type="ORF">DCS45_19600</name>
</gene>
<sequence>MTEYLDLIMFAALMAAILTGYPVSFSIAGVAVGFAFLGWATGAMDISLLGALGQRVFGLISNEVLIAIPLFVLMGAVLEKSRIAEDLLDTMGRLFGQLRGGLGISVVLVGALLAASTGIVGATVVAMGMIALPTMLRSGYDPRVASGIVCTAGTLGQI</sequence>
<dbReference type="Proteomes" id="UP000264719">
    <property type="component" value="Unassembled WGS sequence"/>
</dbReference>
<feature type="transmembrane region" description="Helical" evidence="8">
    <location>
        <begin position="99"/>
        <end position="132"/>
    </location>
</feature>
<evidence type="ECO:0000256" key="5">
    <source>
        <dbReference type="ARBA" id="ARBA00022989"/>
    </source>
</evidence>
<dbReference type="PANTHER" id="PTHR33362:SF7">
    <property type="entry name" value="SLL1103 PROTEIN"/>
    <property type="match status" value="1"/>
</dbReference>
<keyword evidence="5 8" id="KW-1133">Transmembrane helix</keyword>
<protein>
    <submittedName>
        <fullName evidence="10">Tripartite transporter</fullName>
    </submittedName>
</protein>
<keyword evidence="2" id="KW-1003">Cell membrane</keyword>
<reference evidence="10 11" key="1">
    <citation type="journal article" date="2018" name="Nat. Biotechnol.">
        <title>A standardized bacterial taxonomy based on genome phylogeny substantially revises the tree of life.</title>
        <authorList>
            <person name="Parks D.H."/>
            <person name="Chuvochina M."/>
            <person name="Waite D.W."/>
            <person name="Rinke C."/>
            <person name="Skarshewski A."/>
            <person name="Chaumeil P.A."/>
            <person name="Hugenholtz P."/>
        </authorList>
    </citation>
    <scope>NUCLEOTIDE SEQUENCE [LARGE SCALE GENOMIC DNA]</scope>
    <source>
        <strain evidence="10">UBA9169</strain>
    </source>
</reference>
<keyword evidence="4 8" id="KW-0812">Transmembrane</keyword>
<feature type="non-terminal residue" evidence="10">
    <location>
        <position position="158"/>
    </location>
</feature>
<comment type="subcellular location">
    <subcellularLocation>
        <location evidence="1 7">Cell inner membrane</location>
        <topology evidence="1 7">Multi-pass membrane protein</topology>
    </subcellularLocation>
</comment>
<evidence type="ECO:0000256" key="8">
    <source>
        <dbReference type="SAM" id="Phobius"/>
    </source>
</evidence>
<dbReference type="Pfam" id="PF06808">
    <property type="entry name" value="DctM"/>
    <property type="match status" value="1"/>
</dbReference>
<dbReference type="AlphaFoldDB" id="A0A348WHP6"/>
<evidence type="ECO:0000313" key="11">
    <source>
        <dbReference type="Proteomes" id="UP000264719"/>
    </source>
</evidence>
<dbReference type="GO" id="GO:0022857">
    <property type="term" value="F:transmembrane transporter activity"/>
    <property type="evidence" value="ECO:0007669"/>
    <property type="project" value="UniProtKB-UniRule"/>
</dbReference>
<evidence type="ECO:0000256" key="1">
    <source>
        <dbReference type="ARBA" id="ARBA00004429"/>
    </source>
</evidence>